<evidence type="ECO:0000259" key="4">
    <source>
        <dbReference type="PROSITE" id="PS01124"/>
    </source>
</evidence>
<evidence type="ECO:0000313" key="6">
    <source>
        <dbReference type="Proteomes" id="UP000823641"/>
    </source>
</evidence>
<dbReference type="Proteomes" id="UP000823641">
    <property type="component" value="Unassembled WGS sequence"/>
</dbReference>
<dbReference type="Gene3D" id="1.10.10.60">
    <property type="entry name" value="Homeodomain-like"/>
    <property type="match status" value="1"/>
</dbReference>
<evidence type="ECO:0000256" key="3">
    <source>
        <dbReference type="ARBA" id="ARBA00023163"/>
    </source>
</evidence>
<dbReference type="PROSITE" id="PS01124">
    <property type="entry name" value="HTH_ARAC_FAMILY_2"/>
    <property type="match status" value="1"/>
</dbReference>
<protein>
    <submittedName>
        <fullName evidence="5">Helix-turn-helix transcriptional regulator</fullName>
    </submittedName>
</protein>
<dbReference type="SUPFAM" id="SSF46689">
    <property type="entry name" value="Homeodomain-like"/>
    <property type="match status" value="1"/>
</dbReference>
<proteinExistence type="predicted"/>
<dbReference type="InterPro" id="IPR009057">
    <property type="entry name" value="Homeodomain-like_sf"/>
</dbReference>
<sequence>MVCRRCIMTVTNVFEENGITPTQVELGKVFLSEPLERAKMDSIRKHLEEYGFEVIDDRRMRLLEQIRVGIIEYVHSPEVQDKMNLSDYLQDKCHHEYSALSKLFTEMKAVSIERYYIAQRIEYVKQLLVYDELTISEIAFRLHYSSVAHLSAQFKSVTGLSPTQFKRLKNHHLRPLDEI</sequence>
<keyword evidence="3" id="KW-0804">Transcription</keyword>
<name>A0A9D9HWE7_9BACT</name>
<dbReference type="AlphaFoldDB" id="A0A9D9HWE7"/>
<feature type="domain" description="HTH araC/xylS-type" evidence="4">
    <location>
        <begin position="100"/>
        <end position="168"/>
    </location>
</feature>
<keyword evidence="2" id="KW-0238">DNA-binding</keyword>
<dbReference type="PANTHER" id="PTHR43280">
    <property type="entry name" value="ARAC-FAMILY TRANSCRIPTIONAL REGULATOR"/>
    <property type="match status" value="1"/>
</dbReference>
<dbReference type="GO" id="GO:0043565">
    <property type="term" value="F:sequence-specific DNA binding"/>
    <property type="evidence" value="ECO:0007669"/>
    <property type="project" value="InterPro"/>
</dbReference>
<dbReference type="InterPro" id="IPR018060">
    <property type="entry name" value="HTH_AraC"/>
</dbReference>
<reference evidence="5" key="1">
    <citation type="submission" date="2020-10" db="EMBL/GenBank/DDBJ databases">
        <authorList>
            <person name="Gilroy R."/>
        </authorList>
    </citation>
    <scope>NUCLEOTIDE SEQUENCE</scope>
    <source>
        <strain evidence="5">G3-3990</strain>
    </source>
</reference>
<organism evidence="5 6">
    <name type="scientific">Candidatus Gallipaludibacter merdavium</name>
    <dbReference type="NCBI Taxonomy" id="2840839"/>
    <lineage>
        <taxon>Bacteria</taxon>
        <taxon>Pseudomonadati</taxon>
        <taxon>Bacteroidota</taxon>
        <taxon>Bacteroidia</taxon>
        <taxon>Bacteroidales</taxon>
        <taxon>Candidatus Gallipaludibacter</taxon>
    </lineage>
</organism>
<dbReference type="EMBL" id="JADIMG010000103">
    <property type="protein sequence ID" value="MBO8460884.1"/>
    <property type="molecule type" value="Genomic_DNA"/>
</dbReference>
<evidence type="ECO:0000313" key="5">
    <source>
        <dbReference type="EMBL" id="MBO8460884.1"/>
    </source>
</evidence>
<evidence type="ECO:0000256" key="2">
    <source>
        <dbReference type="ARBA" id="ARBA00023125"/>
    </source>
</evidence>
<dbReference type="Pfam" id="PF12833">
    <property type="entry name" value="HTH_18"/>
    <property type="match status" value="1"/>
</dbReference>
<comment type="caution">
    <text evidence="5">The sequence shown here is derived from an EMBL/GenBank/DDBJ whole genome shotgun (WGS) entry which is preliminary data.</text>
</comment>
<keyword evidence="1" id="KW-0805">Transcription regulation</keyword>
<dbReference type="PANTHER" id="PTHR43280:SF2">
    <property type="entry name" value="HTH-TYPE TRANSCRIPTIONAL REGULATOR EXSA"/>
    <property type="match status" value="1"/>
</dbReference>
<evidence type="ECO:0000256" key="1">
    <source>
        <dbReference type="ARBA" id="ARBA00023015"/>
    </source>
</evidence>
<gene>
    <name evidence="5" type="ORF">IAA73_11230</name>
</gene>
<dbReference type="GO" id="GO:0003700">
    <property type="term" value="F:DNA-binding transcription factor activity"/>
    <property type="evidence" value="ECO:0007669"/>
    <property type="project" value="InterPro"/>
</dbReference>
<accession>A0A9D9HWE7</accession>
<dbReference type="SMART" id="SM00342">
    <property type="entry name" value="HTH_ARAC"/>
    <property type="match status" value="1"/>
</dbReference>
<reference evidence="5" key="2">
    <citation type="journal article" date="2021" name="PeerJ">
        <title>Extensive microbial diversity within the chicken gut microbiome revealed by metagenomics and culture.</title>
        <authorList>
            <person name="Gilroy R."/>
            <person name="Ravi A."/>
            <person name="Getino M."/>
            <person name="Pursley I."/>
            <person name="Horton D.L."/>
            <person name="Alikhan N.F."/>
            <person name="Baker D."/>
            <person name="Gharbi K."/>
            <person name="Hall N."/>
            <person name="Watson M."/>
            <person name="Adriaenssens E.M."/>
            <person name="Foster-Nyarko E."/>
            <person name="Jarju S."/>
            <person name="Secka A."/>
            <person name="Antonio M."/>
            <person name="Oren A."/>
            <person name="Chaudhuri R.R."/>
            <person name="La Ragione R."/>
            <person name="Hildebrand F."/>
            <person name="Pallen M.J."/>
        </authorList>
    </citation>
    <scope>NUCLEOTIDE SEQUENCE</scope>
    <source>
        <strain evidence="5">G3-3990</strain>
    </source>
</reference>